<accession>A0A286RG52</accession>
<keyword evidence="2" id="KW-1185">Reference proteome</keyword>
<dbReference type="EMBL" id="CP018477">
    <property type="protein sequence ID" value="ASV74912.1"/>
    <property type="molecule type" value="Genomic_DNA"/>
</dbReference>
<dbReference type="Proteomes" id="UP000215086">
    <property type="component" value="Chromosome"/>
</dbReference>
<reference evidence="1 2" key="1">
    <citation type="journal article" name="Front. Microbiol.">
        <title>Sugar Metabolism of the First Thermophilic Planctomycete Thermogutta terrifontis: Comparative Genomic and Transcriptomic Approaches.</title>
        <authorList>
            <person name="Elcheninov A.G."/>
            <person name="Menzel P."/>
            <person name="Gudbergsdottir S.R."/>
            <person name="Slesarev A.I."/>
            <person name="Kadnikov V.V."/>
            <person name="Krogh A."/>
            <person name="Bonch-Osmolovskaya E.A."/>
            <person name="Peng X."/>
            <person name="Kublanov I.V."/>
        </authorList>
    </citation>
    <scope>NUCLEOTIDE SEQUENCE [LARGE SCALE GENOMIC DNA]</scope>
    <source>
        <strain evidence="1 2">R1</strain>
    </source>
</reference>
<evidence type="ECO:0000313" key="1">
    <source>
        <dbReference type="EMBL" id="ASV74912.1"/>
    </source>
</evidence>
<protein>
    <submittedName>
        <fullName evidence="1">Uncharacterized protein</fullName>
    </submittedName>
</protein>
<name>A0A286RG52_9BACT</name>
<sequence length="46" mass="5041">MGRLKLSRAIPGGDPVQSLRSLQAGQSLIFRFWRNVGCLTANPKTV</sequence>
<evidence type="ECO:0000313" key="2">
    <source>
        <dbReference type="Proteomes" id="UP000215086"/>
    </source>
</evidence>
<gene>
    <name evidence="1" type="ORF">THTE_2310</name>
</gene>
<dbReference type="AlphaFoldDB" id="A0A286RG52"/>
<dbReference type="KEGG" id="ttf:THTE_2310"/>
<organism evidence="1 2">
    <name type="scientific">Thermogutta terrifontis</name>
    <dbReference type="NCBI Taxonomy" id="1331910"/>
    <lineage>
        <taxon>Bacteria</taxon>
        <taxon>Pseudomonadati</taxon>
        <taxon>Planctomycetota</taxon>
        <taxon>Planctomycetia</taxon>
        <taxon>Pirellulales</taxon>
        <taxon>Thermoguttaceae</taxon>
        <taxon>Thermogutta</taxon>
    </lineage>
</organism>
<proteinExistence type="predicted"/>